<dbReference type="EMBL" id="KI546073">
    <property type="protein sequence ID" value="EST46510.1"/>
    <property type="molecule type" value="Genomic_DNA"/>
</dbReference>
<protein>
    <submittedName>
        <fullName evidence="1">Uncharacterized protein</fullName>
    </submittedName>
</protein>
<reference evidence="1" key="1">
    <citation type="journal article" date="2014" name="PLoS Genet.">
        <title>The Genome of Spironucleus salmonicida Highlights a Fish Pathogen Adapted to Fluctuating Environments.</title>
        <authorList>
            <person name="Xu F."/>
            <person name="Jerlstrom-Hultqvist J."/>
            <person name="Einarsson E."/>
            <person name="Astvaldsson A."/>
            <person name="Svard S.G."/>
            <person name="Andersson J.O."/>
        </authorList>
    </citation>
    <scope>NUCLEOTIDE SEQUENCE</scope>
</reference>
<proteinExistence type="predicted"/>
<organism evidence="1">
    <name type="scientific">Spironucleus salmonicida</name>
    <dbReference type="NCBI Taxonomy" id="348837"/>
    <lineage>
        <taxon>Eukaryota</taxon>
        <taxon>Metamonada</taxon>
        <taxon>Diplomonadida</taxon>
        <taxon>Hexamitidae</taxon>
        <taxon>Hexamitinae</taxon>
        <taxon>Spironucleus</taxon>
    </lineage>
</organism>
<accession>V6LPH8</accession>
<gene>
    <name evidence="1" type="ORF">SS50377_13316</name>
</gene>
<name>V6LPH8_9EUKA</name>
<sequence>MQQCIKFTFQINLPINPRSEQPQRADDDCRVQYDFVKHLQFGDDNIRMNVSYLYISQCCVALSLLYRIMQHHVCPSDLCQI</sequence>
<dbReference type="AlphaFoldDB" id="V6LPH8"/>
<evidence type="ECO:0000313" key="1">
    <source>
        <dbReference type="EMBL" id="EST46510.1"/>
    </source>
</evidence>